<dbReference type="GO" id="GO:0016740">
    <property type="term" value="F:transferase activity"/>
    <property type="evidence" value="ECO:0007669"/>
    <property type="project" value="UniProtKB-KW"/>
</dbReference>
<accession>A0A376NUU5</accession>
<evidence type="ECO:0000313" key="1">
    <source>
        <dbReference type="EMBL" id="STH69752.1"/>
    </source>
</evidence>
<dbReference type="AlphaFoldDB" id="A0A376NUU5"/>
<reference evidence="1 2" key="1">
    <citation type="submission" date="2018-06" db="EMBL/GenBank/DDBJ databases">
        <authorList>
            <consortium name="Pathogen Informatics"/>
            <person name="Doyle S."/>
        </authorList>
    </citation>
    <scope>NUCLEOTIDE SEQUENCE [LARGE SCALE GENOMIC DNA]</scope>
    <source>
        <strain evidence="1 2">NCTC11341</strain>
    </source>
</reference>
<evidence type="ECO:0000313" key="2">
    <source>
        <dbReference type="Proteomes" id="UP000254428"/>
    </source>
</evidence>
<dbReference type="Proteomes" id="UP000254428">
    <property type="component" value="Unassembled WGS sequence"/>
</dbReference>
<name>A0A376NUU5_ECOLX</name>
<organism evidence="1 2">
    <name type="scientific">Escherichia coli</name>
    <dbReference type="NCBI Taxonomy" id="562"/>
    <lineage>
        <taxon>Bacteria</taxon>
        <taxon>Pseudomonadati</taxon>
        <taxon>Pseudomonadota</taxon>
        <taxon>Gammaproteobacteria</taxon>
        <taxon>Enterobacterales</taxon>
        <taxon>Enterobacteriaceae</taxon>
        <taxon>Escherichia</taxon>
    </lineage>
</organism>
<sequence length="52" mass="6156">MNGRSVARVKYLLRRIDYAEAENLAQVVWKRNWRPKFAIRLQPLWSVAAWAG</sequence>
<protein>
    <submittedName>
        <fullName evidence="1">Phosphoenolpyruvate-protein phosphotransferase (PTS system, enzyme I)</fullName>
    </submittedName>
</protein>
<dbReference type="EMBL" id="UGBT01000002">
    <property type="protein sequence ID" value="STH69752.1"/>
    <property type="molecule type" value="Genomic_DNA"/>
</dbReference>
<proteinExistence type="predicted"/>
<keyword evidence="1" id="KW-0808">Transferase</keyword>
<keyword evidence="1" id="KW-0670">Pyruvate</keyword>
<gene>
    <name evidence="1" type="primary">ptsP_1</name>
    <name evidence="1" type="ORF">NCTC11341_01284</name>
</gene>